<dbReference type="GO" id="GO:0005737">
    <property type="term" value="C:cytoplasm"/>
    <property type="evidence" value="ECO:0007669"/>
    <property type="project" value="TreeGrafter"/>
</dbReference>
<keyword evidence="1" id="KW-0479">Metal-binding</keyword>
<dbReference type="InterPro" id="IPR036047">
    <property type="entry name" value="F-box-like_dom_sf"/>
</dbReference>
<evidence type="ECO:0000256" key="1">
    <source>
        <dbReference type="PROSITE-ProRule" id="PRU00042"/>
    </source>
</evidence>
<evidence type="ECO:0000313" key="6">
    <source>
        <dbReference type="Proteomes" id="UP000011668"/>
    </source>
</evidence>
<dbReference type="Proteomes" id="UP000011668">
    <property type="component" value="Unassembled WGS sequence"/>
</dbReference>
<dbReference type="GO" id="GO:0008270">
    <property type="term" value="F:zinc ion binding"/>
    <property type="evidence" value="ECO:0007669"/>
    <property type="project" value="UniProtKB-KW"/>
</dbReference>
<keyword evidence="1" id="KW-0863">Zinc-finger</keyword>
<dbReference type="Pfam" id="PF12937">
    <property type="entry name" value="F-box-like"/>
    <property type="match status" value="1"/>
</dbReference>
<organism evidence="5 6">
    <name type="scientific">Thanatephorus cucumeris (strain AG1-IA)</name>
    <name type="common">Rice sheath blight fungus</name>
    <name type="synonym">Rhizoctonia solani</name>
    <dbReference type="NCBI Taxonomy" id="983506"/>
    <lineage>
        <taxon>Eukaryota</taxon>
        <taxon>Fungi</taxon>
        <taxon>Dikarya</taxon>
        <taxon>Basidiomycota</taxon>
        <taxon>Agaricomycotina</taxon>
        <taxon>Agaricomycetes</taxon>
        <taxon>Cantharellales</taxon>
        <taxon>Ceratobasidiaceae</taxon>
        <taxon>Rhizoctonia</taxon>
        <taxon>Rhizoctonia solani AG-1</taxon>
    </lineage>
</organism>
<dbReference type="PANTHER" id="PTHR45982">
    <property type="entry name" value="REGULATOR OF CHROMOSOME CONDENSATION"/>
    <property type="match status" value="1"/>
</dbReference>
<dbReference type="SUPFAM" id="SSF50985">
    <property type="entry name" value="RCC1/BLIP-II"/>
    <property type="match status" value="1"/>
</dbReference>
<proteinExistence type="predicted"/>
<feature type="compositionally biased region" description="Basic and acidic residues" evidence="3">
    <location>
        <begin position="832"/>
        <end position="841"/>
    </location>
</feature>
<feature type="repeat" description="RCC1" evidence="2">
    <location>
        <begin position="1036"/>
        <end position="1096"/>
    </location>
</feature>
<feature type="compositionally biased region" description="Polar residues" evidence="3">
    <location>
        <begin position="812"/>
        <end position="821"/>
    </location>
</feature>
<dbReference type="PANTHER" id="PTHR45982:SF3">
    <property type="entry name" value="F-BOX PROTEIN POF9"/>
    <property type="match status" value="1"/>
</dbReference>
<evidence type="ECO:0000256" key="2">
    <source>
        <dbReference type="PROSITE-ProRule" id="PRU00235"/>
    </source>
</evidence>
<dbReference type="HOGENOM" id="CLU_244185_0_0_1"/>
<feature type="region of interest" description="Disordered" evidence="3">
    <location>
        <begin position="1494"/>
        <end position="1534"/>
    </location>
</feature>
<accession>L8WIV1</accession>
<evidence type="ECO:0000313" key="5">
    <source>
        <dbReference type="EMBL" id="ELU37825.1"/>
    </source>
</evidence>
<keyword evidence="1" id="KW-0862">Zinc</keyword>
<dbReference type="Gene3D" id="2.130.10.30">
    <property type="entry name" value="Regulator of chromosome condensation 1/beta-lactamase-inhibitor protein II"/>
    <property type="match status" value="2"/>
</dbReference>
<name>L8WIV1_THACA</name>
<dbReference type="InterPro" id="IPR001810">
    <property type="entry name" value="F-box_dom"/>
</dbReference>
<dbReference type="InterPro" id="IPR009091">
    <property type="entry name" value="RCC1/BLIP-II"/>
</dbReference>
<dbReference type="STRING" id="983506.L8WIV1"/>
<feature type="region of interest" description="Disordered" evidence="3">
    <location>
        <begin position="766"/>
        <end position="854"/>
    </location>
</feature>
<dbReference type="InterPro" id="IPR051553">
    <property type="entry name" value="Ran_GTPase-activating"/>
</dbReference>
<protein>
    <submittedName>
        <fullName evidence="5">RCC1 domain-containing protein</fullName>
    </submittedName>
</protein>
<feature type="region of interest" description="Disordered" evidence="3">
    <location>
        <begin position="1579"/>
        <end position="1603"/>
    </location>
</feature>
<feature type="region of interest" description="Disordered" evidence="3">
    <location>
        <begin position="602"/>
        <end position="625"/>
    </location>
</feature>
<feature type="compositionally biased region" description="Polar residues" evidence="3">
    <location>
        <begin position="447"/>
        <end position="457"/>
    </location>
</feature>
<dbReference type="InterPro" id="IPR013087">
    <property type="entry name" value="Znf_C2H2_type"/>
</dbReference>
<feature type="compositionally biased region" description="Polar residues" evidence="3">
    <location>
        <begin position="887"/>
        <end position="897"/>
    </location>
</feature>
<evidence type="ECO:0000259" key="4">
    <source>
        <dbReference type="PROSITE" id="PS50157"/>
    </source>
</evidence>
<dbReference type="Pfam" id="PF13540">
    <property type="entry name" value="RCC1_2"/>
    <property type="match status" value="1"/>
</dbReference>
<feature type="repeat" description="RCC1" evidence="2">
    <location>
        <begin position="1404"/>
        <end position="1488"/>
    </location>
</feature>
<dbReference type="SUPFAM" id="SSF81383">
    <property type="entry name" value="F-box domain"/>
    <property type="match status" value="1"/>
</dbReference>
<keyword evidence="6" id="KW-1185">Reference proteome</keyword>
<dbReference type="PROSITE" id="PS00028">
    <property type="entry name" value="ZINC_FINGER_C2H2_1"/>
    <property type="match status" value="1"/>
</dbReference>
<evidence type="ECO:0000256" key="3">
    <source>
        <dbReference type="SAM" id="MobiDB-lite"/>
    </source>
</evidence>
<dbReference type="EMBL" id="AFRT01002460">
    <property type="protein sequence ID" value="ELU37825.1"/>
    <property type="molecule type" value="Genomic_DNA"/>
</dbReference>
<dbReference type="PROSITE" id="PS50157">
    <property type="entry name" value="ZINC_FINGER_C2H2_2"/>
    <property type="match status" value="1"/>
</dbReference>
<dbReference type="OrthoDB" id="61110at2759"/>
<feature type="domain" description="C2H2-type" evidence="4">
    <location>
        <begin position="724"/>
        <end position="755"/>
    </location>
</feature>
<feature type="region of interest" description="Disordered" evidence="3">
    <location>
        <begin position="874"/>
        <end position="948"/>
    </location>
</feature>
<dbReference type="GO" id="GO:0005085">
    <property type="term" value="F:guanyl-nucleotide exchange factor activity"/>
    <property type="evidence" value="ECO:0007669"/>
    <property type="project" value="TreeGrafter"/>
</dbReference>
<reference evidence="5 6" key="1">
    <citation type="journal article" date="2013" name="Nat. Commun.">
        <title>The evolution and pathogenic mechanisms of the rice sheath blight pathogen.</title>
        <authorList>
            <person name="Zheng A."/>
            <person name="Lin R."/>
            <person name="Xu L."/>
            <person name="Qin P."/>
            <person name="Tang C."/>
            <person name="Ai P."/>
            <person name="Zhang D."/>
            <person name="Liu Y."/>
            <person name="Sun Z."/>
            <person name="Feng H."/>
            <person name="Wang Y."/>
            <person name="Chen Y."/>
            <person name="Liang X."/>
            <person name="Fu R."/>
            <person name="Li Q."/>
            <person name="Zhang J."/>
            <person name="Yu X."/>
            <person name="Xie Z."/>
            <person name="Ding L."/>
            <person name="Guan P."/>
            <person name="Tang J."/>
            <person name="Liang Y."/>
            <person name="Wang S."/>
            <person name="Deng Q."/>
            <person name="Li S."/>
            <person name="Zhu J."/>
            <person name="Wang L."/>
            <person name="Liu H."/>
            <person name="Li P."/>
        </authorList>
    </citation>
    <scope>NUCLEOTIDE SEQUENCE [LARGE SCALE GENOMIC DNA]</scope>
    <source>
        <strain evidence="6">AG-1 IA</strain>
    </source>
</reference>
<gene>
    <name evidence="5" type="ORF">AG1IA_08143</name>
</gene>
<feature type="compositionally biased region" description="Low complexity" evidence="3">
    <location>
        <begin position="794"/>
        <end position="803"/>
    </location>
</feature>
<sequence length="1603" mass="175116">MRSLEAQCIDRAIQILETEASCGYLIVGPARKEQTLSPGSTSLGRGTVVLTGESLLREERWEAFGRDTHSSVSKVCLAPLIRFEGISANNPQRFSAIISAMPATHRSMISSTRHHTSPRGSGAVGVARTIAVVVRDGVAMCAPVPPRSWERSSLGHLIDPWRGKGGMLCPVVRKKSHFANSPWEFGVTKGDLIWAIQDKRHLVLVSLLRLPILPPEDPGSIPRAGVAVPAYLSRFWFAKSSETPLARQNGTRSGPKQGTKLGNVKASIALIAANAARGMVLICHVRISGHLSTQYPPNVPAIVSGHILYTREHDLPSAPSKPVIEATRPPILWASSCDCFMLASSSLHHFSTREPSHIAHERSYSNSQLSSNLNLNLALCSSRPSTDAVPRPYLELAPSRYHPAPAPLAPTRGLSGLPDAHAPSGGTKLPLDPPEDDPATRRGSITRPYSQSYPPQHSQHRAHHSEAFVPTHSPVPAPVSAINTLRNDREDPERGQEQLAGGYLHPQSAPQSTVPETMTNHHLQYPGAYEQPDYVSRAPSVSSAYNPDDRRVSVSSAGSYEPVYPYGSYAPPRPFQPGPARATPPMMARHSGQLAPYDYPVDSSWSGRRPSTEQSPVPTQRFDDYPHDEPVVVSGMHHQAGLGYSQLDHASPMGSLGESSSGSTGMPASPDQFAVQPNGLVVPEGAIPPSATNPGQRQYAFVSLAGSTIRKRPRRRYDEIERLYSCSFEDCTKAYGTLNHLNAHVTMQKHGPKRNPSEFKELRKLWRTQKKAEQVASRSRSRRRPEDGHHAMPGQYGSSGYGSDESEEGGTPQPSDSNPYHQGQVDPMWPHIGHEMGDRYSGHPGMPGYGHDSHGQGMGVVMAAEEGVMDRIPPDATLLRGLPPTHPSQQPYSNSMHHSMPSYGGMPAMPMSTGPSLMRRGSEQDYDYPHGPPGPHGPSGPHDGYARHPPYFRTQINKLSMVQIIELPIELLIDHLLPCIPLRDLLSLSCTCKYFALVCGDDTFWKRKASEEYNFEGAGSARTSGFKHLYRGLRHPRVFVWGDAGNGRLALDKRKHMNHDYTRPERDTSYPVELDIRHRVVHLAAGGWSFHALTDEGKVLVWGTLDSTYSEVATVVKEPLALALPQRIKSLSVGRRHAILFDGRSNIYVLLQWGRPIRLNAPVLDGSWTGSTVVQVEAGWDVCTFLTETGAVFVVFPFHGSFPESLEEHRSQVATQPVVTQQAGQIPCVCMDVQHHPTKLPPIPNNLPALHQDALKPDTPPKLVQIAAGDKFVVGLTDGGHVLKLDLPTYDESELGRIITRGDLRWNYLPKFCEVAHVRNEPGFRPQGQEQTPLEDLKVTHVGLVISAQFRTFVVYSTVGSSVVLLGDDHDNPRSPKIIPELQNRGVISVVLGDYHYCALTSNGELFSWGKYSNGALGLGSPRSSIDYTTPTQIHAPLLMPHTHHAQPRPQDAEVPTQVHFHHEDNVRDRYVFAVAASGWHCGALVIDLHSTSTSAEGKSNPAQEGQLKQDPDDPSHTSMEGRGHNNDASRQQPIAPFPSRAEAERAAGTQVPQITVPIVRGRGAPFRIGYAARGAYAGRGAGRGFANASNPGSGAHPDRAEH</sequence>
<feature type="region of interest" description="Disordered" evidence="3">
    <location>
        <begin position="404"/>
        <end position="475"/>
    </location>
</feature>
<comment type="caution">
    <text evidence="5">The sequence shown here is derived from an EMBL/GenBank/DDBJ whole genome shotgun (WGS) entry which is preliminary data.</text>
</comment>
<dbReference type="InterPro" id="IPR000408">
    <property type="entry name" value="Reg_chr_condens"/>
</dbReference>
<feature type="compositionally biased region" description="Polar residues" evidence="3">
    <location>
        <begin position="1494"/>
        <end position="1504"/>
    </location>
</feature>
<dbReference type="PROSITE" id="PS50012">
    <property type="entry name" value="RCC1_3"/>
    <property type="match status" value="2"/>
</dbReference>
<feature type="compositionally biased region" description="Basic and acidic residues" evidence="3">
    <location>
        <begin position="1508"/>
        <end position="1528"/>
    </location>
</feature>